<accession>A0A645GNI6</accession>
<sequence length="116" mass="12682">MSYYVVDVESDGPILERNSLVCFGSVRLDNELQTTTVTMPRGLTGISILTAVQTLSATVRTESATCGAVSKTTPAYNGNGCAARHLPIKTIVIMKVFRILTIRLKMRWAMHMSCSI</sequence>
<proteinExistence type="predicted"/>
<comment type="caution">
    <text evidence="1">The sequence shown here is derived from an EMBL/GenBank/DDBJ whole genome shotgun (WGS) entry which is preliminary data.</text>
</comment>
<dbReference type="AlphaFoldDB" id="A0A645GNI6"/>
<reference evidence="1" key="1">
    <citation type="submission" date="2019-08" db="EMBL/GenBank/DDBJ databases">
        <authorList>
            <person name="Kucharzyk K."/>
            <person name="Murdoch R.W."/>
            <person name="Higgins S."/>
            <person name="Loffler F."/>
        </authorList>
    </citation>
    <scope>NUCLEOTIDE SEQUENCE</scope>
</reference>
<protein>
    <submittedName>
        <fullName evidence="1">Uncharacterized protein</fullName>
    </submittedName>
</protein>
<gene>
    <name evidence="1" type="ORF">SDC9_172936</name>
</gene>
<organism evidence="1">
    <name type="scientific">bioreactor metagenome</name>
    <dbReference type="NCBI Taxonomy" id="1076179"/>
    <lineage>
        <taxon>unclassified sequences</taxon>
        <taxon>metagenomes</taxon>
        <taxon>ecological metagenomes</taxon>
    </lineage>
</organism>
<name>A0A645GNI6_9ZZZZ</name>
<dbReference type="EMBL" id="VSSQ01074733">
    <property type="protein sequence ID" value="MPN25524.1"/>
    <property type="molecule type" value="Genomic_DNA"/>
</dbReference>
<evidence type="ECO:0000313" key="1">
    <source>
        <dbReference type="EMBL" id="MPN25524.1"/>
    </source>
</evidence>